<comment type="caution">
    <text evidence="1">The sequence shown here is derived from an EMBL/GenBank/DDBJ whole genome shotgun (WGS) entry which is preliminary data.</text>
</comment>
<dbReference type="SUPFAM" id="SSF49464">
    <property type="entry name" value="Carboxypeptidase regulatory domain-like"/>
    <property type="match status" value="1"/>
</dbReference>
<dbReference type="Gene3D" id="2.60.40.1120">
    <property type="entry name" value="Carboxypeptidase-like, regulatory domain"/>
    <property type="match status" value="1"/>
</dbReference>
<organism evidence="1 2">
    <name type="scientific">Candidatus Schekmanbacteria bacterium RBG_16_38_10</name>
    <dbReference type="NCBI Taxonomy" id="1817879"/>
    <lineage>
        <taxon>Bacteria</taxon>
        <taxon>Candidatus Schekmaniibacteriota</taxon>
    </lineage>
</organism>
<gene>
    <name evidence="1" type="ORF">A2W05_02160</name>
</gene>
<evidence type="ECO:0000313" key="1">
    <source>
        <dbReference type="EMBL" id="OGL46729.1"/>
    </source>
</evidence>
<dbReference type="Proteomes" id="UP000178797">
    <property type="component" value="Unassembled WGS sequence"/>
</dbReference>
<proteinExistence type="predicted"/>
<dbReference type="AlphaFoldDB" id="A0A1F7RYV7"/>
<reference evidence="1 2" key="1">
    <citation type="journal article" date="2016" name="Nat. Commun.">
        <title>Thousands of microbial genomes shed light on interconnected biogeochemical processes in an aquifer system.</title>
        <authorList>
            <person name="Anantharaman K."/>
            <person name="Brown C.T."/>
            <person name="Hug L.A."/>
            <person name="Sharon I."/>
            <person name="Castelle C.J."/>
            <person name="Probst A.J."/>
            <person name="Thomas B.C."/>
            <person name="Singh A."/>
            <person name="Wilkins M.J."/>
            <person name="Karaoz U."/>
            <person name="Brodie E.L."/>
            <person name="Williams K.H."/>
            <person name="Hubbard S.S."/>
            <person name="Banfield J.F."/>
        </authorList>
    </citation>
    <scope>NUCLEOTIDE SEQUENCE [LARGE SCALE GENOMIC DNA]</scope>
</reference>
<accession>A0A1F7RYV7</accession>
<dbReference type="InterPro" id="IPR008969">
    <property type="entry name" value="CarboxyPept-like_regulatory"/>
</dbReference>
<protein>
    <recommendedName>
        <fullName evidence="3">Carboxypeptidase regulatory-like domain-containing protein</fullName>
    </recommendedName>
</protein>
<evidence type="ECO:0000313" key="2">
    <source>
        <dbReference type="Proteomes" id="UP000178797"/>
    </source>
</evidence>
<evidence type="ECO:0008006" key="3">
    <source>
        <dbReference type="Google" id="ProtNLM"/>
    </source>
</evidence>
<name>A0A1F7RYV7_9BACT</name>
<dbReference type="Pfam" id="PF13620">
    <property type="entry name" value="CarboxypepD_reg"/>
    <property type="match status" value="1"/>
</dbReference>
<dbReference type="EMBL" id="MGDE01000076">
    <property type="protein sequence ID" value="OGL46729.1"/>
    <property type="molecule type" value="Genomic_DNA"/>
</dbReference>
<sequence length="109" mass="11925">MKVVGITLVTFIILFSYSFIRTEDTQGLPISSATVTVTDFLNITQTVLTDTNGDYTITGIASGAFSGNITKNGYASYPFFGTMTAGQTIIIIKPHTANNKQYSHYQHNF</sequence>